<sequence>MIRPTNDPNQTDLVAGYILDDLSHEEAARLNQALAETPTLYEEIESFQEAFSLLPYDMPILEPSARLKEKIISAASQSIAGASIESSHSNVVPIASRRRSWKRWIPAISTSIAAVAVTALGINQVLLGRQSQQMAALQQQLEATNNELKRLKSELQANQTTIARLSQPDTQVYSLVGAAPNPKNRRLATARLLAKPGDVTITLVAQDLPKLANNQIYRLWSVATPSAAPMYCGQFRQDDSGTAQWVAPNAACTKNPSQLLITLDAPTDPITSAGPLVMRSLS</sequence>
<dbReference type="InterPro" id="IPR051474">
    <property type="entry name" value="Anti-sigma-K/W_factor"/>
</dbReference>
<feature type="transmembrane region" description="Helical" evidence="2">
    <location>
        <begin position="104"/>
        <end position="127"/>
    </location>
</feature>
<keyword evidence="1" id="KW-0175">Coiled coil</keyword>
<evidence type="ECO:0000313" key="4">
    <source>
        <dbReference type="EMBL" id="RUT10322.1"/>
    </source>
</evidence>
<dbReference type="EMBL" id="RSCL01000001">
    <property type="protein sequence ID" value="RUT10322.1"/>
    <property type="molecule type" value="Genomic_DNA"/>
</dbReference>
<dbReference type="RefSeq" id="WP_127079053.1">
    <property type="nucleotide sequence ID" value="NZ_RSCL01000001.1"/>
</dbReference>
<keyword evidence="2" id="KW-0812">Transmembrane</keyword>
<feature type="domain" description="Anti-sigma K factor RskA C-terminal" evidence="3">
    <location>
        <begin position="112"/>
        <end position="268"/>
    </location>
</feature>
<dbReference type="PANTHER" id="PTHR37461:SF1">
    <property type="entry name" value="ANTI-SIGMA-K FACTOR RSKA"/>
    <property type="match status" value="1"/>
</dbReference>
<comment type="caution">
    <text evidence="4">The sequence shown here is derived from an EMBL/GenBank/DDBJ whole genome shotgun (WGS) entry which is preliminary data.</text>
</comment>
<dbReference type="Gene3D" id="1.10.287.370">
    <property type="match status" value="1"/>
</dbReference>
<dbReference type="SUPFAM" id="SSF46579">
    <property type="entry name" value="Prefoldin"/>
    <property type="match status" value="1"/>
</dbReference>
<keyword evidence="5" id="KW-1185">Reference proteome</keyword>
<proteinExistence type="predicted"/>
<evidence type="ECO:0000313" key="5">
    <source>
        <dbReference type="Proteomes" id="UP000271624"/>
    </source>
</evidence>
<accession>A0A3S1AVZ1</accession>
<dbReference type="Pfam" id="PF10099">
    <property type="entry name" value="RskA_C"/>
    <property type="match status" value="1"/>
</dbReference>
<dbReference type="InterPro" id="IPR018764">
    <property type="entry name" value="RskA_C"/>
</dbReference>
<dbReference type="PANTHER" id="PTHR37461">
    <property type="entry name" value="ANTI-SIGMA-K FACTOR RSKA"/>
    <property type="match status" value="1"/>
</dbReference>
<evidence type="ECO:0000256" key="1">
    <source>
        <dbReference type="SAM" id="Coils"/>
    </source>
</evidence>
<dbReference type="GO" id="GO:0016989">
    <property type="term" value="F:sigma factor antagonist activity"/>
    <property type="evidence" value="ECO:0007669"/>
    <property type="project" value="TreeGrafter"/>
</dbReference>
<dbReference type="Proteomes" id="UP000271624">
    <property type="component" value="Unassembled WGS sequence"/>
</dbReference>
<dbReference type="AlphaFoldDB" id="A0A3S1AVZ1"/>
<feature type="coiled-coil region" evidence="1">
    <location>
        <begin position="127"/>
        <end position="161"/>
    </location>
</feature>
<evidence type="ECO:0000259" key="3">
    <source>
        <dbReference type="Pfam" id="PF10099"/>
    </source>
</evidence>
<dbReference type="InterPro" id="IPR009053">
    <property type="entry name" value="Prefoldin"/>
</dbReference>
<organism evidence="4 5">
    <name type="scientific">Dulcicalothrix desertica PCC 7102</name>
    <dbReference type="NCBI Taxonomy" id="232991"/>
    <lineage>
        <taxon>Bacteria</taxon>
        <taxon>Bacillati</taxon>
        <taxon>Cyanobacteriota</taxon>
        <taxon>Cyanophyceae</taxon>
        <taxon>Nostocales</taxon>
        <taxon>Calotrichaceae</taxon>
        <taxon>Dulcicalothrix</taxon>
    </lineage>
</organism>
<keyword evidence="2" id="KW-1133">Transmembrane helix</keyword>
<reference evidence="4" key="2">
    <citation type="journal article" date="2019" name="Genome Biol. Evol.">
        <title>Day and night: Metabolic profiles and evolutionary relationships of six axenic non-marine cyanobacteria.</title>
        <authorList>
            <person name="Will S.E."/>
            <person name="Henke P."/>
            <person name="Boedeker C."/>
            <person name="Huang S."/>
            <person name="Brinkmann H."/>
            <person name="Rohde M."/>
            <person name="Jarek M."/>
            <person name="Friedl T."/>
            <person name="Seufert S."/>
            <person name="Schumacher M."/>
            <person name="Overmann J."/>
            <person name="Neumann-Schaal M."/>
            <person name="Petersen J."/>
        </authorList>
    </citation>
    <scope>NUCLEOTIDE SEQUENCE [LARGE SCALE GENOMIC DNA]</scope>
    <source>
        <strain evidence="4">PCC 7102</strain>
    </source>
</reference>
<keyword evidence="2" id="KW-0472">Membrane</keyword>
<dbReference type="OrthoDB" id="421181at2"/>
<reference evidence="4" key="1">
    <citation type="submission" date="2018-12" db="EMBL/GenBank/DDBJ databases">
        <authorList>
            <person name="Will S."/>
            <person name="Neumann-Schaal M."/>
            <person name="Henke P."/>
        </authorList>
    </citation>
    <scope>NUCLEOTIDE SEQUENCE</scope>
    <source>
        <strain evidence="4">PCC 7102</strain>
    </source>
</reference>
<gene>
    <name evidence="4" type="ORF">DSM106972_008170</name>
</gene>
<evidence type="ECO:0000256" key="2">
    <source>
        <dbReference type="SAM" id="Phobius"/>
    </source>
</evidence>
<dbReference type="GO" id="GO:0006417">
    <property type="term" value="P:regulation of translation"/>
    <property type="evidence" value="ECO:0007669"/>
    <property type="project" value="TreeGrafter"/>
</dbReference>
<name>A0A3S1AVZ1_9CYAN</name>
<protein>
    <recommendedName>
        <fullName evidence="3">Anti-sigma K factor RskA C-terminal domain-containing protein</fullName>
    </recommendedName>
</protein>
<dbReference type="GO" id="GO:0005886">
    <property type="term" value="C:plasma membrane"/>
    <property type="evidence" value="ECO:0007669"/>
    <property type="project" value="InterPro"/>
</dbReference>